<reference evidence="2" key="1">
    <citation type="submission" date="2016-09" db="EMBL/GenBank/DDBJ databases">
        <title>Streptomyces puniciscabiei strain:TW1S1 Genome sequencing and assembly.</title>
        <authorList>
            <person name="Kim M.-K."/>
            <person name="Kim S.B."/>
        </authorList>
    </citation>
    <scope>NUCLEOTIDE SEQUENCE [LARGE SCALE GENOMIC DNA]</scope>
    <source>
        <strain evidence="2">TW1S1</strain>
    </source>
</reference>
<dbReference type="Proteomes" id="UP000094960">
    <property type="component" value="Chromosome"/>
</dbReference>
<evidence type="ECO:0000313" key="2">
    <source>
        <dbReference type="Proteomes" id="UP000094960"/>
    </source>
</evidence>
<sequence>MYEVRPGVYQKNAQIAHIIGVKRTAARYRPCSSEKEARERESFKNLILLCLAHHAEVDDKNHGEERYPVDLLREWKRAHEGENGAALDRIQPLSEDQLAALLISVFTPPATRLEKIADQLEQTGTLTSDALRELRNIVTVISDKSGGMEADSARRLAYAAEVFDAQGLRGSANSLAHAADILPSLLTQLDQRLKKLGNFM</sequence>
<organism evidence="1 2">
    <name type="scientific">Streptomyces fodineus</name>
    <dbReference type="NCBI Taxonomy" id="1904616"/>
    <lineage>
        <taxon>Bacteria</taxon>
        <taxon>Bacillati</taxon>
        <taxon>Actinomycetota</taxon>
        <taxon>Actinomycetes</taxon>
        <taxon>Kitasatosporales</taxon>
        <taxon>Streptomycetaceae</taxon>
        <taxon>Streptomyces</taxon>
    </lineage>
</organism>
<gene>
    <name evidence="1" type="ORF">BFF78_23170</name>
</gene>
<proteinExistence type="predicted"/>
<accession>A0A1D7YNX7</accession>
<protein>
    <submittedName>
        <fullName evidence="1">Uncharacterized protein</fullName>
    </submittedName>
</protein>
<dbReference type="AlphaFoldDB" id="A0A1D7YNX7"/>
<keyword evidence="2" id="KW-1185">Reference proteome</keyword>
<dbReference type="KEGG" id="spun:BFF78_23170"/>
<name>A0A1D7YNX7_9ACTN</name>
<evidence type="ECO:0000313" key="1">
    <source>
        <dbReference type="EMBL" id="AOR37256.1"/>
    </source>
</evidence>
<dbReference type="EMBL" id="CP017248">
    <property type="protein sequence ID" value="AOR37256.1"/>
    <property type="molecule type" value="Genomic_DNA"/>
</dbReference>